<dbReference type="EMBL" id="SNRW01043030">
    <property type="protein sequence ID" value="KAA6329604.1"/>
    <property type="molecule type" value="Genomic_DNA"/>
</dbReference>
<evidence type="ECO:0000313" key="1">
    <source>
        <dbReference type="EMBL" id="KAA6329604.1"/>
    </source>
</evidence>
<protein>
    <submittedName>
        <fullName evidence="1">Uncharacterized protein</fullName>
    </submittedName>
</protein>
<gene>
    <name evidence="1" type="ORF">EZS28_053588</name>
</gene>
<dbReference type="AlphaFoldDB" id="A0A5J4R8G2"/>
<organism evidence="1 2">
    <name type="scientific">Streblomastix strix</name>
    <dbReference type="NCBI Taxonomy" id="222440"/>
    <lineage>
        <taxon>Eukaryota</taxon>
        <taxon>Metamonada</taxon>
        <taxon>Preaxostyla</taxon>
        <taxon>Oxymonadida</taxon>
        <taxon>Streblomastigidae</taxon>
        <taxon>Streblomastix</taxon>
    </lineage>
</organism>
<name>A0A5J4R8G2_9EUKA</name>
<dbReference type="Proteomes" id="UP000324800">
    <property type="component" value="Unassembled WGS sequence"/>
</dbReference>
<proteinExistence type="predicted"/>
<evidence type="ECO:0000313" key="2">
    <source>
        <dbReference type="Proteomes" id="UP000324800"/>
    </source>
</evidence>
<comment type="caution">
    <text evidence="1">The sequence shown here is derived from an EMBL/GenBank/DDBJ whole genome shotgun (WGS) entry which is preliminary data.</text>
</comment>
<reference evidence="1 2" key="1">
    <citation type="submission" date="2019-03" db="EMBL/GenBank/DDBJ databases">
        <title>Single cell metagenomics reveals metabolic interactions within the superorganism composed of flagellate Streblomastix strix and complex community of Bacteroidetes bacteria on its surface.</title>
        <authorList>
            <person name="Treitli S.C."/>
            <person name="Kolisko M."/>
            <person name="Husnik F."/>
            <person name="Keeling P."/>
            <person name="Hampl V."/>
        </authorList>
    </citation>
    <scope>NUCLEOTIDE SEQUENCE [LARGE SCALE GENOMIC DNA]</scope>
    <source>
        <strain evidence="1">ST1C</strain>
    </source>
</reference>
<accession>A0A5J4R8G2</accession>
<sequence length="103" mass="11768">MSKEARIMRLDKRDDSNEEMHKRIILVELAGEQRAKDNRQEIDAVNNSDERVNPGMASECDQIKCEIQKNIQIMGSQYGKFELARDTGDIQSSTNSQGVHYPI</sequence>